<dbReference type="Proteomes" id="UP001595848">
    <property type="component" value="Unassembled WGS sequence"/>
</dbReference>
<name>A0ABV8NW50_9BURK</name>
<sequence>MSLAPLTSASAVIQVHAWAAIFALALGVVVLARRKGTPSHRWSGRIWAAAMLVAVLSSFFIHELRTWGQWSPIHILSVITLVLLVRAYVAIRQRKVQLHAELMKATFYNALLLATFFTFLPGRIMHDVVFGPSPEAAGAVPMWVWIVGGVVVVMGGRHLAAKWHRKTRAAAGAG</sequence>
<feature type="transmembrane region" description="Helical" evidence="1">
    <location>
        <begin position="44"/>
        <end position="61"/>
    </location>
</feature>
<evidence type="ECO:0000313" key="3">
    <source>
        <dbReference type="Proteomes" id="UP001595848"/>
    </source>
</evidence>
<dbReference type="EMBL" id="JBHSBV010000001">
    <property type="protein sequence ID" value="MFC4200101.1"/>
    <property type="molecule type" value="Genomic_DNA"/>
</dbReference>
<protein>
    <submittedName>
        <fullName evidence="2">DUF2306 domain-containing protein</fullName>
    </submittedName>
</protein>
<dbReference type="Pfam" id="PF10067">
    <property type="entry name" value="DUF2306"/>
    <property type="match status" value="1"/>
</dbReference>
<dbReference type="RefSeq" id="WP_217965137.1">
    <property type="nucleotide sequence ID" value="NZ_JAHTBN010000005.1"/>
</dbReference>
<comment type="caution">
    <text evidence="2">The sequence shown here is derived from an EMBL/GenBank/DDBJ whole genome shotgun (WGS) entry which is preliminary data.</text>
</comment>
<feature type="transmembrane region" description="Helical" evidence="1">
    <location>
        <begin position="12"/>
        <end position="32"/>
    </location>
</feature>
<organism evidence="2 3">
    <name type="scientific">Candidimonas humi</name>
    <dbReference type="NCBI Taxonomy" id="683355"/>
    <lineage>
        <taxon>Bacteria</taxon>
        <taxon>Pseudomonadati</taxon>
        <taxon>Pseudomonadota</taxon>
        <taxon>Betaproteobacteria</taxon>
        <taxon>Burkholderiales</taxon>
        <taxon>Alcaligenaceae</taxon>
        <taxon>Candidimonas</taxon>
    </lineage>
</organism>
<accession>A0ABV8NW50</accession>
<keyword evidence="1" id="KW-0812">Transmembrane</keyword>
<feature type="transmembrane region" description="Helical" evidence="1">
    <location>
        <begin position="142"/>
        <end position="160"/>
    </location>
</feature>
<evidence type="ECO:0000313" key="2">
    <source>
        <dbReference type="EMBL" id="MFC4200101.1"/>
    </source>
</evidence>
<gene>
    <name evidence="2" type="ORF">ACFOY1_03955</name>
</gene>
<evidence type="ECO:0000256" key="1">
    <source>
        <dbReference type="SAM" id="Phobius"/>
    </source>
</evidence>
<keyword evidence="3" id="KW-1185">Reference proteome</keyword>
<dbReference type="InterPro" id="IPR018750">
    <property type="entry name" value="DUF2306_membrane"/>
</dbReference>
<keyword evidence="1" id="KW-1133">Transmembrane helix</keyword>
<reference evidence="3" key="1">
    <citation type="journal article" date="2019" name="Int. J. Syst. Evol. Microbiol.">
        <title>The Global Catalogue of Microorganisms (GCM) 10K type strain sequencing project: providing services to taxonomists for standard genome sequencing and annotation.</title>
        <authorList>
            <consortium name="The Broad Institute Genomics Platform"/>
            <consortium name="The Broad Institute Genome Sequencing Center for Infectious Disease"/>
            <person name="Wu L."/>
            <person name="Ma J."/>
        </authorList>
    </citation>
    <scope>NUCLEOTIDE SEQUENCE [LARGE SCALE GENOMIC DNA]</scope>
    <source>
        <strain evidence="3">LMG 24813</strain>
    </source>
</reference>
<proteinExistence type="predicted"/>
<keyword evidence="1" id="KW-0472">Membrane</keyword>
<feature type="transmembrane region" description="Helical" evidence="1">
    <location>
        <begin position="73"/>
        <end position="91"/>
    </location>
</feature>
<feature type="transmembrane region" description="Helical" evidence="1">
    <location>
        <begin position="103"/>
        <end position="122"/>
    </location>
</feature>